<accession>A0ABS6K4X9</accession>
<dbReference type="NCBIfam" id="TIGR02669">
    <property type="entry name" value="SpoIID_LytB"/>
    <property type="match status" value="1"/>
</dbReference>
<feature type="domain" description="Sporulation stage II protein D amidase enhancer LytB N-terminal" evidence="2">
    <location>
        <begin position="55"/>
        <end position="145"/>
    </location>
</feature>
<name>A0ABS6K4X9_9FIRM</name>
<keyword evidence="4" id="KW-1185">Reference proteome</keyword>
<dbReference type="InterPro" id="IPR013693">
    <property type="entry name" value="SpoIID/LytB_N"/>
</dbReference>
<sequence length="318" mass="35141">MKEKLKNLVAVAVVILLLPYVLTLFISGRDESSITAPKVRNQSQDKSQTESQAGGYGKADGIDMEDRVMHLVAKQIPMTYEDEAIKTQAVIARTEAYKEIEEGKDPSAAAGTEDLEKLWGFENFSENYDRLKTLVQSTAGQVATWQGGLIEASFHAVSAGKTRSAAEALGSDQFPYLASVECPKDLESKQFLEIRTYRPDEILDRLREKYPQMEVTEDDLLSQIQIASADSAEYVNQLQIGNVTMSGEEFRTLFDLNSSCLSFGMTGDEIRITTKGLGHGLGVSQYQANELAKEGKGCQEILAYFYPNIEVKAYDGAK</sequence>
<feature type="region of interest" description="Disordered" evidence="1">
    <location>
        <begin position="35"/>
        <end position="59"/>
    </location>
</feature>
<dbReference type="Proteomes" id="UP001314681">
    <property type="component" value="Unassembled WGS sequence"/>
</dbReference>
<evidence type="ECO:0000256" key="1">
    <source>
        <dbReference type="SAM" id="MobiDB-lite"/>
    </source>
</evidence>
<dbReference type="RefSeq" id="WP_158350535.1">
    <property type="nucleotide sequence ID" value="NZ_JAHQCX010000003.1"/>
</dbReference>
<protein>
    <submittedName>
        <fullName evidence="3">SpoIID/LytB domain-containing protein</fullName>
    </submittedName>
</protein>
<proteinExistence type="predicted"/>
<gene>
    <name evidence="3" type="ORF">KTH90_06085</name>
</gene>
<dbReference type="Pfam" id="PF08486">
    <property type="entry name" value="SpoIID"/>
    <property type="match status" value="1"/>
</dbReference>
<dbReference type="InterPro" id="IPR013486">
    <property type="entry name" value="SpoIID/LytB"/>
</dbReference>
<reference evidence="3 4" key="1">
    <citation type="submission" date="2021-06" db="EMBL/GenBank/DDBJ databases">
        <title>Description of novel taxa of the family Lachnospiraceae.</title>
        <authorList>
            <person name="Chaplin A.V."/>
            <person name="Sokolova S.R."/>
            <person name="Pikina A.P."/>
            <person name="Korzhanova M."/>
            <person name="Belova V."/>
            <person name="Korostin D."/>
            <person name="Efimov B.A."/>
        </authorList>
    </citation>
    <scope>NUCLEOTIDE SEQUENCE [LARGE SCALE GENOMIC DNA]</scope>
    <source>
        <strain evidence="3 4">ASD4241</strain>
    </source>
</reference>
<evidence type="ECO:0000259" key="2">
    <source>
        <dbReference type="Pfam" id="PF08486"/>
    </source>
</evidence>
<evidence type="ECO:0000313" key="3">
    <source>
        <dbReference type="EMBL" id="MBU9725581.1"/>
    </source>
</evidence>
<organism evidence="3 4">
    <name type="scientific">Diplocloster modestus</name>
    <dbReference type="NCBI Taxonomy" id="2850322"/>
    <lineage>
        <taxon>Bacteria</taxon>
        <taxon>Bacillati</taxon>
        <taxon>Bacillota</taxon>
        <taxon>Clostridia</taxon>
        <taxon>Lachnospirales</taxon>
        <taxon>Lachnospiraceae</taxon>
        <taxon>Diplocloster</taxon>
    </lineage>
</organism>
<dbReference type="EMBL" id="JAHQCX010000003">
    <property type="protein sequence ID" value="MBU9725581.1"/>
    <property type="molecule type" value="Genomic_DNA"/>
</dbReference>
<comment type="caution">
    <text evidence="3">The sequence shown here is derived from an EMBL/GenBank/DDBJ whole genome shotgun (WGS) entry which is preliminary data.</text>
</comment>
<feature type="compositionally biased region" description="Polar residues" evidence="1">
    <location>
        <begin position="40"/>
        <end position="52"/>
    </location>
</feature>
<evidence type="ECO:0000313" key="4">
    <source>
        <dbReference type="Proteomes" id="UP001314681"/>
    </source>
</evidence>